<accession>A0A1D9MM92</accession>
<dbReference type="KEGG" id="avu:BK816_08485"/>
<dbReference type="EMBL" id="CP017812">
    <property type="protein sequence ID" value="AOZ73309.1"/>
    <property type="molecule type" value="Genomic_DNA"/>
</dbReference>
<evidence type="ECO:0000313" key="1">
    <source>
        <dbReference type="EMBL" id="AOZ73309.1"/>
    </source>
</evidence>
<dbReference type="AlphaFoldDB" id="A0A1D9MM92"/>
<evidence type="ECO:0000313" key="2">
    <source>
        <dbReference type="Proteomes" id="UP000176288"/>
    </source>
</evidence>
<name>A0A1D9MM92_9ACTO</name>
<gene>
    <name evidence="1" type="ORF">BK816_08485</name>
</gene>
<dbReference type="OrthoDB" id="9956391at2"/>
<proteinExistence type="predicted"/>
<protein>
    <submittedName>
        <fullName evidence="1">Uncharacterized protein</fullName>
    </submittedName>
</protein>
<reference evidence="1 2" key="1">
    <citation type="submission" date="2016-10" db="EMBL/GenBank/DDBJ databases">
        <title>Actinomyces aegypiusis sp. nov., isolated from the Aegypius monachus in Qinghai Tibet Plateau China.</title>
        <authorList>
            <person name="Wang Y."/>
        </authorList>
    </citation>
    <scope>NUCLEOTIDE SEQUENCE [LARGE SCALE GENOMIC DNA]</scope>
    <source>
        <strain evidence="1 2">VUL4_3</strain>
    </source>
</reference>
<sequence>MFDENIAQSLVSAYFEGAISAGLEWCNLPDLDLDEVTVGDVVHAGFKVLYRRASLREYNDVHPMDREPNLLQLRSRVPEGGSTPLEQIALALLDEWFDWWAEDVLDRWETLLYKSKPVPGWMWQMVCLLPESDRRTQLLADFEAHNRPTLEDYAGWYVFGSQFSNFEQLNRPLIAISLAHYLPDLVARFSFEELLTPKRVLELYSQGKLTQDEAIDYCACYPYLGIPPTPLCESFQDTPREGSSFDIHTGGKDVVTSEFYCKFLDRLGAFNAKKKQNPTDYRVISRPLVP</sequence>
<dbReference type="Proteomes" id="UP000176288">
    <property type="component" value="Chromosome"/>
</dbReference>
<organism evidence="1 2">
    <name type="scientific">Boudabousia tangfeifanii</name>
    <dbReference type="NCBI Taxonomy" id="1912795"/>
    <lineage>
        <taxon>Bacteria</taxon>
        <taxon>Bacillati</taxon>
        <taxon>Actinomycetota</taxon>
        <taxon>Actinomycetes</taxon>
        <taxon>Actinomycetales</taxon>
        <taxon>Actinomycetaceae</taxon>
        <taxon>Boudabousia</taxon>
    </lineage>
</organism>
<dbReference type="RefSeq" id="WP_071164772.1">
    <property type="nucleotide sequence ID" value="NZ_CP017812.1"/>
</dbReference>
<keyword evidence="2" id="KW-1185">Reference proteome</keyword>